<dbReference type="Proteomes" id="UP000011087">
    <property type="component" value="Unassembled WGS sequence"/>
</dbReference>
<feature type="region of interest" description="Disordered" evidence="7">
    <location>
        <begin position="1"/>
        <end position="20"/>
    </location>
</feature>
<keyword evidence="5" id="KW-0862">Zinc</keyword>
<dbReference type="CDD" id="cd16693">
    <property type="entry name" value="mRING-H2-C3H3C2_WDR24"/>
    <property type="match status" value="1"/>
</dbReference>
<keyword evidence="11" id="KW-1185">Reference proteome</keyword>
<keyword evidence="4" id="KW-0863">Zinc-finger</keyword>
<dbReference type="Pfam" id="PF00400">
    <property type="entry name" value="WD40"/>
    <property type="match status" value="3"/>
</dbReference>
<dbReference type="InterPro" id="IPR049566">
    <property type="entry name" value="WDR59_RTC1-like_RING_Znf"/>
</dbReference>
<dbReference type="GO" id="GO:0016239">
    <property type="term" value="P:positive regulation of macroautophagy"/>
    <property type="evidence" value="ECO:0007669"/>
    <property type="project" value="TreeGrafter"/>
</dbReference>
<evidence type="ECO:0000313" key="9">
    <source>
        <dbReference type="EMBL" id="EKX40303.1"/>
    </source>
</evidence>
<dbReference type="OrthoDB" id="60955at2759"/>
<evidence type="ECO:0000256" key="5">
    <source>
        <dbReference type="ARBA" id="ARBA00022833"/>
    </source>
</evidence>
<feature type="region of interest" description="Disordered" evidence="7">
    <location>
        <begin position="707"/>
        <end position="750"/>
    </location>
</feature>
<dbReference type="GO" id="GO:0005774">
    <property type="term" value="C:vacuolar membrane"/>
    <property type="evidence" value="ECO:0007669"/>
    <property type="project" value="TreeGrafter"/>
</dbReference>
<dbReference type="STRING" id="905079.L1IVN3"/>
<dbReference type="SMART" id="SM00320">
    <property type="entry name" value="WD40"/>
    <property type="match status" value="6"/>
</dbReference>
<dbReference type="InterPro" id="IPR019775">
    <property type="entry name" value="WD40_repeat_CS"/>
</dbReference>
<keyword evidence="2" id="KW-0479">Metal-binding</keyword>
<dbReference type="GO" id="GO:0061700">
    <property type="term" value="C:GATOR2 complex"/>
    <property type="evidence" value="ECO:0007669"/>
    <property type="project" value="TreeGrafter"/>
</dbReference>
<keyword evidence="3" id="KW-0677">Repeat</keyword>
<dbReference type="GO" id="GO:1904263">
    <property type="term" value="P:positive regulation of TORC1 signaling"/>
    <property type="evidence" value="ECO:0007669"/>
    <property type="project" value="TreeGrafter"/>
</dbReference>
<dbReference type="PANTHER" id="PTHR46200:SF1">
    <property type="entry name" value="GATOR COMPLEX PROTEIN WDR24"/>
    <property type="match status" value="1"/>
</dbReference>
<dbReference type="PANTHER" id="PTHR46200">
    <property type="entry name" value="GATOR COMPLEX PROTEIN WDR24"/>
    <property type="match status" value="1"/>
</dbReference>
<sequence>MSDMSIPPPPPGIRPTTPIPVSHQKLLLRARTTNSRSFNLDSMPESPPEESRSYSNHSFASFMTSLSSFESACTWQNAKLKLADEPGLVAVSQSPDGKRLAAGGGNVLSILDMSELTRRGGNMKVIQNILAKSRMETQRSARHKSAGNVQDLRWHPASQQFIASAASNGSILLWDITTNGNVVWEGKDHTRTVWRLAWCQPSGNEYLLCSGSLDGTIRLWDRRGSCHSCISISKHNQQEAVRDLRVCGADPWKLAAGLECGNEGAIVVWDLRAPQQKPLFRVKEETAVHAVDWHPEHSSILATGRASRAHAAGCLKVWDMKEAGDGTEALPIAKIITPDGVSNIMWRPTYRTHVATTYMSRLANVHVWDLPSFWTPLASLCGHTKPVTDMVWQDAHVFSQPNQLSDDCCWIFSCSKDGTVQRQHLQNGYLPFRHMRNSTFSADCYGDVYSSYSKVNRDTSQLTEKTPNARQMAKSGSFLHVFPSLPKGKPARKAGGPLSRASSGGSIAGAGAGAGDSEVVVMRKLASRYAVGGGTWKELCRTNNRACLDLGLTHTAASWSFLSKLSEGSEVQGERHGGGSSSRPEINCPPSISFSSTPDLVDPLLGDMMRNACLCGDVVTCATMALVLGRSSLERIGVTKLEFVSWLNGYLDLLFKLRLYSIAAVVMKSCGGSGEGLDESDAIVQIAQRNMRNTSVRVKFGSWRTKKDAKKTAAAQLRDDQGVSREGALVPPGSPKSPSRMLPPLPSNDSFRLAAARGRHTPLPQRAATLRAGSGSREGADFSSSGDNLAGEDRPWFACSGCDVKVKGDTPNCSNCGHSAIRCAICRLSVHGAFMWCQGCGHGGHMQHMYKWFQRHPYCPAGCGHKCLPSSESR</sequence>
<dbReference type="InterPro" id="IPR036322">
    <property type="entry name" value="WD40_repeat_dom_sf"/>
</dbReference>
<evidence type="ECO:0000256" key="3">
    <source>
        <dbReference type="ARBA" id="ARBA00022737"/>
    </source>
</evidence>
<evidence type="ECO:0000313" key="10">
    <source>
        <dbReference type="EnsemblProtists" id="EKX40303"/>
    </source>
</evidence>
<reference evidence="11" key="2">
    <citation type="submission" date="2012-11" db="EMBL/GenBank/DDBJ databases">
        <authorList>
            <person name="Kuo A."/>
            <person name="Curtis B.A."/>
            <person name="Tanifuji G."/>
            <person name="Burki F."/>
            <person name="Gruber A."/>
            <person name="Irimia M."/>
            <person name="Maruyama S."/>
            <person name="Arias M.C."/>
            <person name="Ball S.G."/>
            <person name="Gile G.H."/>
            <person name="Hirakawa Y."/>
            <person name="Hopkins J.F."/>
            <person name="Rensing S.A."/>
            <person name="Schmutz J."/>
            <person name="Symeonidi A."/>
            <person name="Elias M."/>
            <person name="Eveleigh R.J."/>
            <person name="Herman E.K."/>
            <person name="Klute M.J."/>
            <person name="Nakayama T."/>
            <person name="Obornik M."/>
            <person name="Reyes-Prieto A."/>
            <person name="Armbrust E.V."/>
            <person name="Aves S.J."/>
            <person name="Beiko R.G."/>
            <person name="Coutinho P."/>
            <person name="Dacks J.B."/>
            <person name="Durnford D.G."/>
            <person name="Fast N.M."/>
            <person name="Green B.R."/>
            <person name="Grisdale C."/>
            <person name="Hempe F."/>
            <person name="Henrissat B."/>
            <person name="Hoppner M.P."/>
            <person name="Ishida K.-I."/>
            <person name="Kim E."/>
            <person name="Koreny L."/>
            <person name="Kroth P.G."/>
            <person name="Liu Y."/>
            <person name="Malik S.-B."/>
            <person name="Maier U.G."/>
            <person name="McRose D."/>
            <person name="Mock T."/>
            <person name="Neilson J.A."/>
            <person name="Onodera N.T."/>
            <person name="Poole A.M."/>
            <person name="Pritham E.J."/>
            <person name="Richards T.A."/>
            <person name="Rocap G."/>
            <person name="Roy S.W."/>
            <person name="Sarai C."/>
            <person name="Schaack S."/>
            <person name="Shirato S."/>
            <person name="Slamovits C.H."/>
            <person name="Spencer D.F."/>
            <person name="Suzuki S."/>
            <person name="Worden A.Z."/>
            <person name="Zauner S."/>
            <person name="Barry K."/>
            <person name="Bell C."/>
            <person name="Bharti A.K."/>
            <person name="Crow J.A."/>
            <person name="Grimwood J."/>
            <person name="Kramer R."/>
            <person name="Lindquist E."/>
            <person name="Lucas S."/>
            <person name="Salamov A."/>
            <person name="McFadden G.I."/>
            <person name="Lane C.E."/>
            <person name="Keeling P.J."/>
            <person name="Gray M.W."/>
            <person name="Grigoriev I.V."/>
            <person name="Archibald J.M."/>
        </authorList>
    </citation>
    <scope>NUCLEOTIDE SEQUENCE</scope>
    <source>
        <strain evidence="11">CCMP2712</strain>
    </source>
</reference>
<feature type="region of interest" description="Disordered" evidence="7">
    <location>
        <begin position="489"/>
        <end position="513"/>
    </location>
</feature>
<proteinExistence type="predicted"/>
<dbReference type="HOGENOM" id="CLU_010233_0_0_1"/>
<dbReference type="Pfam" id="PF17120">
    <property type="entry name" value="zf-RING_16"/>
    <property type="match status" value="1"/>
</dbReference>
<dbReference type="RefSeq" id="XP_005827283.1">
    <property type="nucleotide sequence ID" value="XM_005827226.1"/>
</dbReference>
<dbReference type="KEGG" id="gtt:GUITHDRAFT_142806"/>
<dbReference type="GO" id="GO:0008270">
    <property type="term" value="F:zinc ion binding"/>
    <property type="evidence" value="ECO:0007669"/>
    <property type="project" value="UniProtKB-KW"/>
</dbReference>
<feature type="compositionally biased region" description="Pro residues" evidence="7">
    <location>
        <begin position="1"/>
        <end position="13"/>
    </location>
</feature>
<feature type="domain" description="WDR59/RTC1-like RING zinc finger" evidence="8">
    <location>
        <begin position="822"/>
        <end position="869"/>
    </location>
</feature>
<feature type="region of interest" description="Disordered" evidence="7">
    <location>
        <begin position="762"/>
        <end position="788"/>
    </location>
</feature>
<dbReference type="InterPro" id="IPR015943">
    <property type="entry name" value="WD40/YVTN_repeat-like_dom_sf"/>
</dbReference>
<dbReference type="AlphaFoldDB" id="L1IVN3"/>
<dbReference type="PROSITE" id="PS00678">
    <property type="entry name" value="WD_REPEATS_1"/>
    <property type="match status" value="1"/>
</dbReference>
<reference evidence="9 11" key="1">
    <citation type="journal article" date="2012" name="Nature">
        <title>Algal genomes reveal evolutionary mosaicism and the fate of nucleomorphs.</title>
        <authorList>
            <consortium name="DOE Joint Genome Institute"/>
            <person name="Curtis B.A."/>
            <person name="Tanifuji G."/>
            <person name="Burki F."/>
            <person name="Gruber A."/>
            <person name="Irimia M."/>
            <person name="Maruyama S."/>
            <person name="Arias M.C."/>
            <person name="Ball S.G."/>
            <person name="Gile G.H."/>
            <person name="Hirakawa Y."/>
            <person name="Hopkins J.F."/>
            <person name="Kuo A."/>
            <person name="Rensing S.A."/>
            <person name="Schmutz J."/>
            <person name="Symeonidi A."/>
            <person name="Elias M."/>
            <person name="Eveleigh R.J."/>
            <person name="Herman E.K."/>
            <person name="Klute M.J."/>
            <person name="Nakayama T."/>
            <person name="Obornik M."/>
            <person name="Reyes-Prieto A."/>
            <person name="Armbrust E.V."/>
            <person name="Aves S.J."/>
            <person name="Beiko R.G."/>
            <person name="Coutinho P."/>
            <person name="Dacks J.B."/>
            <person name="Durnford D.G."/>
            <person name="Fast N.M."/>
            <person name="Green B.R."/>
            <person name="Grisdale C.J."/>
            <person name="Hempel F."/>
            <person name="Henrissat B."/>
            <person name="Hoppner M.P."/>
            <person name="Ishida K."/>
            <person name="Kim E."/>
            <person name="Koreny L."/>
            <person name="Kroth P.G."/>
            <person name="Liu Y."/>
            <person name="Malik S.B."/>
            <person name="Maier U.G."/>
            <person name="McRose D."/>
            <person name="Mock T."/>
            <person name="Neilson J.A."/>
            <person name="Onodera N.T."/>
            <person name="Poole A.M."/>
            <person name="Pritham E.J."/>
            <person name="Richards T.A."/>
            <person name="Rocap G."/>
            <person name="Roy S.W."/>
            <person name="Sarai C."/>
            <person name="Schaack S."/>
            <person name="Shirato S."/>
            <person name="Slamovits C.H."/>
            <person name="Spencer D.F."/>
            <person name="Suzuki S."/>
            <person name="Worden A.Z."/>
            <person name="Zauner S."/>
            <person name="Barry K."/>
            <person name="Bell C."/>
            <person name="Bharti A.K."/>
            <person name="Crow J.A."/>
            <person name="Grimwood J."/>
            <person name="Kramer R."/>
            <person name="Lindquist E."/>
            <person name="Lucas S."/>
            <person name="Salamov A."/>
            <person name="McFadden G.I."/>
            <person name="Lane C.E."/>
            <person name="Keeling P.J."/>
            <person name="Gray M.W."/>
            <person name="Grigoriev I.V."/>
            <person name="Archibald J.M."/>
        </authorList>
    </citation>
    <scope>NUCLEOTIDE SEQUENCE</scope>
    <source>
        <strain evidence="9 11">CCMP2712</strain>
    </source>
</reference>
<gene>
    <name evidence="9" type="ORF">GUITHDRAFT_142806</name>
</gene>
<evidence type="ECO:0000256" key="4">
    <source>
        <dbReference type="ARBA" id="ARBA00022771"/>
    </source>
</evidence>
<feature type="repeat" description="WD" evidence="6">
    <location>
        <begin position="186"/>
        <end position="221"/>
    </location>
</feature>
<evidence type="ECO:0000259" key="8">
    <source>
        <dbReference type="Pfam" id="PF17120"/>
    </source>
</evidence>
<dbReference type="PaxDb" id="55529-EKX40303"/>
<organism evidence="9">
    <name type="scientific">Guillardia theta (strain CCMP2712)</name>
    <name type="common">Cryptophyte</name>
    <dbReference type="NCBI Taxonomy" id="905079"/>
    <lineage>
        <taxon>Eukaryota</taxon>
        <taxon>Cryptophyceae</taxon>
        <taxon>Pyrenomonadales</taxon>
        <taxon>Geminigeraceae</taxon>
        <taxon>Guillardia</taxon>
    </lineage>
</organism>
<evidence type="ECO:0000256" key="6">
    <source>
        <dbReference type="PROSITE-ProRule" id="PRU00221"/>
    </source>
</evidence>
<dbReference type="OMA" id="EPMWLIS"/>
<reference evidence="10" key="3">
    <citation type="submission" date="2015-06" db="UniProtKB">
        <authorList>
            <consortium name="EnsemblProtists"/>
        </authorList>
    </citation>
    <scope>IDENTIFICATION</scope>
</reference>
<protein>
    <recommendedName>
        <fullName evidence="8">WDR59/RTC1-like RING zinc finger domain-containing protein</fullName>
    </recommendedName>
</protein>
<evidence type="ECO:0000256" key="1">
    <source>
        <dbReference type="ARBA" id="ARBA00022574"/>
    </source>
</evidence>
<dbReference type="InterPro" id="IPR037590">
    <property type="entry name" value="WDR24"/>
</dbReference>
<dbReference type="Gene3D" id="2.130.10.10">
    <property type="entry name" value="YVTN repeat-like/Quinoprotein amine dehydrogenase"/>
    <property type="match status" value="2"/>
</dbReference>
<dbReference type="GeneID" id="17297112"/>
<dbReference type="InterPro" id="IPR001680">
    <property type="entry name" value="WD40_rpt"/>
</dbReference>
<name>L1IVN3_GUITC</name>
<dbReference type="SUPFAM" id="SSF50978">
    <property type="entry name" value="WD40 repeat-like"/>
    <property type="match status" value="1"/>
</dbReference>
<dbReference type="EMBL" id="JH993032">
    <property type="protein sequence ID" value="EKX40303.1"/>
    <property type="molecule type" value="Genomic_DNA"/>
</dbReference>
<keyword evidence="1 6" id="KW-0853">WD repeat</keyword>
<evidence type="ECO:0000313" key="11">
    <source>
        <dbReference type="Proteomes" id="UP000011087"/>
    </source>
</evidence>
<accession>L1IVN3</accession>
<dbReference type="eggNOG" id="KOG0269">
    <property type="taxonomic scope" value="Eukaryota"/>
</dbReference>
<feature type="region of interest" description="Disordered" evidence="7">
    <location>
        <begin position="32"/>
        <end position="55"/>
    </location>
</feature>
<dbReference type="PROSITE" id="PS50082">
    <property type="entry name" value="WD_REPEATS_2"/>
    <property type="match status" value="1"/>
</dbReference>
<evidence type="ECO:0000256" key="7">
    <source>
        <dbReference type="SAM" id="MobiDB-lite"/>
    </source>
</evidence>
<evidence type="ECO:0000256" key="2">
    <source>
        <dbReference type="ARBA" id="ARBA00022723"/>
    </source>
</evidence>
<dbReference type="GO" id="GO:0005829">
    <property type="term" value="C:cytosol"/>
    <property type="evidence" value="ECO:0007669"/>
    <property type="project" value="TreeGrafter"/>
</dbReference>
<dbReference type="EnsemblProtists" id="EKX40303">
    <property type="protein sequence ID" value="EKX40303"/>
    <property type="gene ID" value="GUITHDRAFT_142806"/>
</dbReference>